<evidence type="ECO:0000256" key="1">
    <source>
        <dbReference type="SAM" id="MobiDB-lite"/>
    </source>
</evidence>
<feature type="region of interest" description="Disordered" evidence="1">
    <location>
        <begin position="137"/>
        <end position="158"/>
    </location>
</feature>
<feature type="compositionally biased region" description="Polar residues" evidence="1">
    <location>
        <begin position="147"/>
        <end position="158"/>
    </location>
</feature>
<keyword evidence="3" id="KW-1185">Reference proteome</keyword>
<dbReference type="AlphaFoldDB" id="A0AA40FLY1"/>
<organism evidence="2 3">
    <name type="scientific">Melipona bicolor</name>
    <dbReference type="NCBI Taxonomy" id="60889"/>
    <lineage>
        <taxon>Eukaryota</taxon>
        <taxon>Metazoa</taxon>
        <taxon>Ecdysozoa</taxon>
        <taxon>Arthropoda</taxon>
        <taxon>Hexapoda</taxon>
        <taxon>Insecta</taxon>
        <taxon>Pterygota</taxon>
        <taxon>Neoptera</taxon>
        <taxon>Endopterygota</taxon>
        <taxon>Hymenoptera</taxon>
        <taxon>Apocrita</taxon>
        <taxon>Aculeata</taxon>
        <taxon>Apoidea</taxon>
        <taxon>Anthophila</taxon>
        <taxon>Apidae</taxon>
        <taxon>Melipona</taxon>
    </lineage>
</organism>
<protein>
    <submittedName>
        <fullName evidence="2">Uncharacterized protein</fullName>
    </submittedName>
</protein>
<sequence length="158" mass="18144">MLAGSGNSFLAIGKGVKSHKVILAIRRCVAKKEQGQKNAYPTSSRASSLYSESDLFAGNYPRDGTTETSMTMMEHWRYHRERIYGRGRRFSFKTNSRESNGRITEETRRNDFHLGISSIREILGIFPVSFRADCSNHQRRSDRKTQCRGNNYGNNWVQ</sequence>
<evidence type="ECO:0000313" key="3">
    <source>
        <dbReference type="Proteomes" id="UP001177670"/>
    </source>
</evidence>
<reference evidence="2" key="1">
    <citation type="submission" date="2021-10" db="EMBL/GenBank/DDBJ databases">
        <title>Melipona bicolor Genome sequencing and assembly.</title>
        <authorList>
            <person name="Araujo N.S."/>
            <person name="Arias M.C."/>
        </authorList>
    </citation>
    <scope>NUCLEOTIDE SEQUENCE</scope>
    <source>
        <strain evidence="2">USP_2M_L1-L4_2017</strain>
        <tissue evidence="2">Whole body</tissue>
    </source>
</reference>
<dbReference type="EMBL" id="JAHYIQ010000026">
    <property type="protein sequence ID" value="KAK1121631.1"/>
    <property type="molecule type" value="Genomic_DNA"/>
</dbReference>
<name>A0AA40FLY1_9HYME</name>
<accession>A0AA40FLY1</accession>
<comment type="caution">
    <text evidence="2">The sequence shown here is derived from an EMBL/GenBank/DDBJ whole genome shotgun (WGS) entry which is preliminary data.</text>
</comment>
<proteinExistence type="predicted"/>
<dbReference type="Proteomes" id="UP001177670">
    <property type="component" value="Unassembled WGS sequence"/>
</dbReference>
<evidence type="ECO:0000313" key="2">
    <source>
        <dbReference type="EMBL" id="KAK1121631.1"/>
    </source>
</evidence>
<gene>
    <name evidence="2" type="ORF">K0M31_010419</name>
</gene>